<dbReference type="OrthoDB" id="40118at2759"/>
<sequence>MSTKIQSGNYKKYNKPKGLNKEKSKYLREKFQELAVQVMQNKDGDGRNSDENEKKLEIPEQIENTLNLSSTNMIKIPDSLLDKVNNVEYLYLEGNKLNSLPDDFFEKLSSVKWVDLRNNCLTSLPTIGLKNHNSLEILLLQGNQIRYLPPELGTVPNLKGLQITGNPLTNVPSNVIAKGFSEILNHLRKIQTSLDVINGETEKTNTYQNEDDEENGEEQNYNLTNTYQNQISDWSKLSQWRPFITKKFKNVTNDISNSCKSEKSNQNKGKISVTVRTCPKPVTKIKPFKCDSYNKKKHKNLRVSSSGINAKKTRLGYKRKPITLADIEEKSKREAQLEVMREILENQARKIQRMKDKNALQAWRDHARFTKEQIALLDNYQQYPSKGYAKNIPYDIDPEFLNMLNRADLYRNSNGKKSTNIRRPKVKISARDLELQMNEIVNMLQKLNTEDDQISSPRTKRSHTCHKISKIQEIQKTLQKLQNLNSSMAGLRTYVKAQAKSL</sequence>
<dbReference type="PANTHER" id="PTHR24373">
    <property type="entry name" value="SLIT RELATED LEUCINE-RICH REPEAT NEURONAL PROTEIN"/>
    <property type="match status" value="1"/>
</dbReference>
<dbReference type="Proteomes" id="UP000009046">
    <property type="component" value="Unassembled WGS sequence"/>
</dbReference>
<accession>E0VUX2</accession>
<dbReference type="EnsemblMetazoa" id="PHUM456240-RA">
    <property type="protein sequence ID" value="PHUM456240-PA"/>
    <property type="gene ID" value="PHUM456240"/>
</dbReference>
<evidence type="ECO:0000313" key="8">
    <source>
        <dbReference type="Proteomes" id="UP000009046"/>
    </source>
</evidence>
<dbReference type="STRING" id="121224.E0VUX2"/>
<evidence type="ECO:0000256" key="5">
    <source>
        <dbReference type="SAM" id="MobiDB-lite"/>
    </source>
</evidence>
<protein>
    <submittedName>
        <fullName evidence="6 7">Golgin IMH1, putative</fullName>
    </submittedName>
</protein>
<dbReference type="SMART" id="SM00369">
    <property type="entry name" value="LRR_TYP"/>
    <property type="match status" value="4"/>
</dbReference>
<dbReference type="Pfam" id="PF13855">
    <property type="entry name" value="LRR_8"/>
    <property type="match status" value="1"/>
</dbReference>
<reference evidence="6" key="1">
    <citation type="submission" date="2007-04" db="EMBL/GenBank/DDBJ databases">
        <title>Annotation of Pediculus humanus corporis strain USDA.</title>
        <authorList>
            <person name="Kirkness E."/>
            <person name="Hannick L."/>
            <person name="Hass B."/>
            <person name="Bruggner R."/>
            <person name="Lawson D."/>
            <person name="Bidwell S."/>
            <person name="Joardar V."/>
            <person name="Caler E."/>
            <person name="Walenz B."/>
            <person name="Inman J."/>
            <person name="Schobel S."/>
            <person name="Galinsky K."/>
            <person name="Amedeo P."/>
            <person name="Strausberg R."/>
        </authorList>
    </citation>
    <scope>NUCLEOTIDE SEQUENCE</scope>
    <source>
        <strain evidence="6">USDA</strain>
    </source>
</reference>
<keyword evidence="8" id="KW-1185">Reference proteome</keyword>
<keyword evidence="1" id="KW-0433">Leucine-rich repeat</keyword>
<name>E0VUX2_PEDHC</name>
<dbReference type="GeneID" id="8230626"/>
<feature type="region of interest" description="Disordered" evidence="5">
    <location>
        <begin position="1"/>
        <end position="22"/>
    </location>
</feature>
<dbReference type="SUPFAM" id="SSF52058">
    <property type="entry name" value="L domain-like"/>
    <property type="match status" value="1"/>
</dbReference>
<dbReference type="KEGG" id="phu:Phum_PHUM456240"/>
<dbReference type="OMA" id="SPRTEQK"/>
<gene>
    <name evidence="7" type="primary">8230626</name>
    <name evidence="6" type="ORF">Phum_PHUM456240</name>
</gene>
<reference evidence="7" key="3">
    <citation type="submission" date="2021-02" db="UniProtKB">
        <authorList>
            <consortium name="EnsemblMetazoa"/>
        </authorList>
    </citation>
    <scope>IDENTIFICATION</scope>
    <source>
        <strain evidence="7">USDA</strain>
    </source>
</reference>
<evidence type="ECO:0000313" key="6">
    <source>
        <dbReference type="EMBL" id="EEB17178.1"/>
    </source>
</evidence>
<dbReference type="InterPro" id="IPR050328">
    <property type="entry name" value="Dev_Immune_Receptor"/>
</dbReference>
<keyword evidence="4" id="KW-0175">Coiled coil</keyword>
<evidence type="ECO:0000256" key="2">
    <source>
        <dbReference type="ARBA" id="ARBA00022729"/>
    </source>
</evidence>
<dbReference type="EMBL" id="AAZO01005553">
    <property type="status" value="NOT_ANNOTATED_CDS"/>
    <property type="molecule type" value="Genomic_DNA"/>
</dbReference>
<dbReference type="eggNOG" id="KOG0620">
    <property type="taxonomic scope" value="Eukaryota"/>
</dbReference>
<proteinExistence type="predicted"/>
<dbReference type="PROSITE" id="PS51450">
    <property type="entry name" value="LRR"/>
    <property type="match status" value="1"/>
</dbReference>
<dbReference type="PANTHER" id="PTHR24373:SF370">
    <property type="entry name" value="FISH-LIPS, ISOFORM E"/>
    <property type="match status" value="1"/>
</dbReference>
<dbReference type="GO" id="GO:0005615">
    <property type="term" value="C:extracellular space"/>
    <property type="evidence" value="ECO:0007669"/>
    <property type="project" value="TreeGrafter"/>
</dbReference>
<feature type="coiled-coil region" evidence="4">
    <location>
        <begin position="327"/>
        <end position="357"/>
    </location>
</feature>
<evidence type="ECO:0000313" key="7">
    <source>
        <dbReference type="EnsemblMetazoa" id="PHUM456240-PA"/>
    </source>
</evidence>
<organism>
    <name type="scientific">Pediculus humanus subsp. corporis</name>
    <name type="common">Body louse</name>
    <dbReference type="NCBI Taxonomy" id="121224"/>
    <lineage>
        <taxon>Eukaryota</taxon>
        <taxon>Metazoa</taxon>
        <taxon>Ecdysozoa</taxon>
        <taxon>Arthropoda</taxon>
        <taxon>Hexapoda</taxon>
        <taxon>Insecta</taxon>
        <taxon>Pterygota</taxon>
        <taxon>Neoptera</taxon>
        <taxon>Paraneoptera</taxon>
        <taxon>Psocodea</taxon>
        <taxon>Troctomorpha</taxon>
        <taxon>Phthiraptera</taxon>
        <taxon>Anoplura</taxon>
        <taxon>Pediculidae</taxon>
        <taxon>Pediculus</taxon>
    </lineage>
</organism>
<dbReference type="AlphaFoldDB" id="E0VUX2"/>
<dbReference type="VEuPathDB" id="VectorBase:PHUM456240"/>
<dbReference type="GO" id="GO:0031012">
    <property type="term" value="C:extracellular matrix"/>
    <property type="evidence" value="ECO:0007669"/>
    <property type="project" value="TreeGrafter"/>
</dbReference>
<keyword evidence="2" id="KW-0732">Signal</keyword>
<dbReference type="HOGENOM" id="CLU_055186_0_0_1"/>
<dbReference type="EMBL" id="DS235797">
    <property type="protein sequence ID" value="EEB17178.1"/>
    <property type="molecule type" value="Genomic_DNA"/>
</dbReference>
<dbReference type="RefSeq" id="XP_002429916.1">
    <property type="nucleotide sequence ID" value="XM_002429871.1"/>
</dbReference>
<evidence type="ECO:0000256" key="4">
    <source>
        <dbReference type="SAM" id="Coils"/>
    </source>
</evidence>
<dbReference type="Gene3D" id="3.80.10.10">
    <property type="entry name" value="Ribonuclease Inhibitor"/>
    <property type="match status" value="1"/>
</dbReference>
<keyword evidence="3" id="KW-0677">Repeat</keyword>
<dbReference type="InterPro" id="IPR001611">
    <property type="entry name" value="Leu-rich_rpt"/>
</dbReference>
<dbReference type="InParanoid" id="E0VUX2"/>
<dbReference type="CTD" id="8230626"/>
<evidence type="ECO:0000256" key="3">
    <source>
        <dbReference type="ARBA" id="ARBA00022737"/>
    </source>
</evidence>
<dbReference type="InterPro" id="IPR003591">
    <property type="entry name" value="Leu-rich_rpt_typical-subtyp"/>
</dbReference>
<evidence type="ECO:0000256" key="1">
    <source>
        <dbReference type="ARBA" id="ARBA00022614"/>
    </source>
</evidence>
<dbReference type="InterPro" id="IPR032675">
    <property type="entry name" value="LRR_dom_sf"/>
</dbReference>
<reference evidence="6" key="2">
    <citation type="submission" date="2007-04" db="EMBL/GenBank/DDBJ databases">
        <title>The genome of the human body louse.</title>
        <authorList>
            <consortium name="The Human Body Louse Genome Consortium"/>
            <person name="Kirkness E."/>
            <person name="Walenz B."/>
            <person name="Hass B."/>
            <person name="Bruggner R."/>
            <person name="Strausberg R."/>
        </authorList>
    </citation>
    <scope>NUCLEOTIDE SEQUENCE</scope>
    <source>
        <strain evidence="6">USDA</strain>
    </source>
</reference>